<evidence type="ECO:0000256" key="6">
    <source>
        <dbReference type="ARBA" id="ARBA00022763"/>
    </source>
</evidence>
<dbReference type="Gene3D" id="1.10.150.670">
    <property type="entry name" value="Crossover junction endonuclease EME1, DNA-binding domain"/>
    <property type="match status" value="1"/>
</dbReference>
<comment type="cofactor">
    <cofactor evidence="1">
        <name>Mg(2+)</name>
        <dbReference type="ChEBI" id="CHEBI:18420"/>
    </cofactor>
</comment>
<keyword evidence="7" id="KW-0378">Hydrolase</keyword>
<feature type="non-terminal residue" evidence="13">
    <location>
        <position position="384"/>
    </location>
</feature>
<evidence type="ECO:0000313" key="14">
    <source>
        <dbReference type="Proteomes" id="UP000728185"/>
    </source>
</evidence>
<keyword evidence="9" id="KW-0233">DNA recombination</keyword>
<keyword evidence="12" id="KW-0469">Meiosis</keyword>
<keyword evidence="10" id="KW-0234">DNA repair</keyword>
<dbReference type="AlphaFoldDB" id="A0A8E0RTB2"/>
<dbReference type="OrthoDB" id="343092at2759"/>
<evidence type="ECO:0000256" key="4">
    <source>
        <dbReference type="ARBA" id="ARBA00022723"/>
    </source>
</evidence>
<sequence length="384" mass="42574">RNFEKLITCEFDQQLLQFPGLLGALTSKLESGWHSVPTTTAISPDCDKLILNSWPLMIQPLIPGTHGSKGAVPLSHSFTWTRFIPRIEDSVSPNISSGLTDKEPHVVFEPFVEPEVVVLFNSDQVKALCKIPPRNRSSEISSLSTFGAQLRELNRPVTCIFLTSAKLRASDKRRSSIGPNAHPNRLSINRLCVHLQLDWDVKATRICSTIQDVAQILSCYTRSIAERPYKESRLDQVSGLAFLPDTVHMGLAGCASRGRSAGPAPVLAQTTADSEQTERAAHAWANRIWLAQLGQWRGLTGEIAHSITLTYPTARSFYRDLCQHQSQTEQSSSSSGSHPFESFLSNLEIRRGAGVLASRRRLGPEFARRLILHFVSDNPDDVIE</sequence>
<evidence type="ECO:0000256" key="9">
    <source>
        <dbReference type="ARBA" id="ARBA00023172"/>
    </source>
</evidence>
<dbReference type="InterPro" id="IPR042530">
    <property type="entry name" value="EME1/EME2_C"/>
</dbReference>
<dbReference type="Gene3D" id="3.40.50.10130">
    <property type="match status" value="1"/>
</dbReference>
<gene>
    <name evidence="13" type="ORF">FBUS_07059</name>
</gene>
<evidence type="ECO:0000256" key="7">
    <source>
        <dbReference type="ARBA" id="ARBA00022801"/>
    </source>
</evidence>
<dbReference type="GO" id="GO:0031297">
    <property type="term" value="P:replication fork processing"/>
    <property type="evidence" value="ECO:0007669"/>
    <property type="project" value="TreeGrafter"/>
</dbReference>
<keyword evidence="14" id="KW-1185">Reference proteome</keyword>
<accession>A0A8E0RTB2</accession>
<reference evidence="13" key="1">
    <citation type="submission" date="2019-05" db="EMBL/GenBank/DDBJ databases">
        <title>Annotation for the trematode Fasciolopsis buski.</title>
        <authorList>
            <person name="Choi Y.-J."/>
        </authorList>
    </citation>
    <scope>NUCLEOTIDE SEQUENCE</scope>
    <source>
        <strain evidence="13">HT</strain>
        <tissue evidence="13">Whole worm</tissue>
    </source>
</reference>
<dbReference type="GO" id="GO:0046872">
    <property type="term" value="F:metal ion binding"/>
    <property type="evidence" value="ECO:0007669"/>
    <property type="project" value="UniProtKB-KW"/>
</dbReference>
<evidence type="ECO:0000256" key="3">
    <source>
        <dbReference type="ARBA" id="ARBA00022722"/>
    </source>
</evidence>
<comment type="caution">
    <text evidence="13">The sequence shown here is derived from an EMBL/GenBank/DDBJ whole genome shotgun (WGS) entry which is preliminary data.</text>
</comment>
<dbReference type="PANTHER" id="PTHR21077:SF5">
    <property type="entry name" value="CROSSOVER JUNCTION ENDONUCLEASE MMS4"/>
    <property type="match status" value="1"/>
</dbReference>
<evidence type="ECO:0000256" key="12">
    <source>
        <dbReference type="ARBA" id="ARBA00023254"/>
    </source>
</evidence>
<dbReference type="GO" id="GO:0048476">
    <property type="term" value="C:Holliday junction resolvase complex"/>
    <property type="evidence" value="ECO:0007669"/>
    <property type="project" value="InterPro"/>
</dbReference>
<proteinExistence type="predicted"/>
<keyword evidence="8" id="KW-0460">Magnesium</keyword>
<evidence type="ECO:0000256" key="10">
    <source>
        <dbReference type="ARBA" id="ARBA00023204"/>
    </source>
</evidence>
<evidence type="ECO:0000256" key="2">
    <source>
        <dbReference type="ARBA" id="ARBA00004123"/>
    </source>
</evidence>
<dbReference type="GO" id="GO:0031573">
    <property type="term" value="P:mitotic intra-S DNA damage checkpoint signaling"/>
    <property type="evidence" value="ECO:0007669"/>
    <property type="project" value="TreeGrafter"/>
</dbReference>
<dbReference type="GO" id="GO:0006302">
    <property type="term" value="P:double-strand break repair"/>
    <property type="evidence" value="ECO:0007669"/>
    <property type="project" value="TreeGrafter"/>
</dbReference>
<comment type="subcellular location">
    <subcellularLocation>
        <location evidence="2">Nucleus</location>
    </subcellularLocation>
</comment>
<dbReference type="GO" id="GO:0005634">
    <property type="term" value="C:nucleus"/>
    <property type="evidence" value="ECO:0007669"/>
    <property type="project" value="UniProtKB-SubCell"/>
</dbReference>
<organism evidence="13 14">
    <name type="scientific">Fasciolopsis buskii</name>
    <dbReference type="NCBI Taxonomy" id="27845"/>
    <lineage>
        <taxon>Eukaryota</taxon>
        <taxon>Metazoa</taxon>
        <taxon>Spiralia</taxon>
        <taxon>Lophotrochozoa</taxon>
        <taxon>Platyhelminthes</taxon>
        <taxon>Trematoda</taxon>
        <taxon>Digenea</taxon>
        <taxon>Plagiorchiida</taxon>
        <taxon>Echinostomata</taxon>
        <taxon>Echinostomatoidea</taxon>
        <taxon>Fasciolidae</taxon>
        <taxon>Fasciolopsis</taxon>
    </lineage>
</organism>
<keyword evidence="6" id="KW-0227">DNA damage</keyword>
<dbReference type="GO" id="GO:0000712">
    <property type="term" value="P:resolution of meiotic recombination intermediates"/>
    <property type="evidence" value="ECO:0007669"/>
    <property type="project" value="TreeGrafter"/>
</dbReference>
<dbReference type="EMBL" id="LUCM01006620">
    <property type="protein sequence ID" value="KAA0191019.1"/>
    <property type="molecule type" value="Genomic_DNA"/>
</dbReference>
<keyword evidence="11" id="KW-0539">Nucleus</keyword>
<keyword evidence="4" id="KW-0479">Metal-binding</keyword>
<keyword evidence="5 13" id="KW-0255">Endonuclease</keyword>
<evidence type="ECO:0000256" key="5">
    <source>
        <dbReference type="ARBA" id="ARBA00022759"/>
    </source>
</evidence>
<keyword evidence="3" id="KW-0540">Nuclease</keyword>
<dbReference type="PANTHER" id="PTHR21077">
    <property type="entry name" value="EME1 PROTEIN"/>
    <property type="match status" value="1"/>
</dbReference>
<protein>
    <submittedName>
        <fullName evidence="13">Crossover junction endonuclease EME1</fullName>
    </submittedName>
</protein>
<dbReference type="Pfam" id="PF21292">
    <property type="entry name" value="EME1-MUS81_C"/>
    <property type="match status" value="1"/>
</dbReference>
<dbReference type="InterPro" id="IPR033310">
    <property type="entry name" value="Mms4/EME1/EME2"/>
</dbReference>
<evidence type="ECO:0000256" key="8">
    <source>
        <dbReference type="ARBA" id="ARBA00022842"/>
    </source>
</evidence>
<evidence type="ECO:0000256" key="1">
    <source>
        <dbReference type="ARBA" id="ARBA00001946"/>
    </source>
</evidence>
<dbReference type="GO" id="GO:0008821">
    <property type="term" value="F:crossover junction DNA endonuclease activity"/>
    <property type="evidence" value="ECO:0007669"/>
    <property type="project" value="TreeGrafter"/>
</dbReference>
<dbReference type="Proteomes" id="UP000728185">
    <property type="component" value="Unassembled WGS sequence"/>
</dbReference>
<evidence type="ECO:0000256" key="11">
    <source>
        <dbReference type="ARBA" id="ARBA00023242"/>
    </source>
</evidence>
<evidence type="ECO:0000313" key="13">
    <source>
        <dbReference type="EMBL" id="KAA0191019.1"/>
    </source>
</evidence>
<name>A0A8E0RTB2_9TREM</name>